<evidence type="ECO:0000256" key="7">
    <source>
        <dbReference type="PROSITE-ProRule" id="PRU00409"/>
    </source>
</evidence>
<dbReference type="Pfam" id="PF25596">
    <property type="entry name" value="CPSase_L_D1"/>
    <property type="match status" value="1"/>
</dbReference>
<dbReference type="InterPro" id="IPR005483">
    <property type="entry name" value="CPSase_dom"/>
</dbReference>
<dbReference type="PANTHER" id="PTHR11405:SF53">
    <property type="entry name" value="CARBAMOYL-PHOSPHATE SYNTHASE [AMMONIA], MITOCHONDRIAL"/>
    <property type="match status" value="1"/>
</dbReference>
<dbReference type="Gene3D" id="3.30.470.20">
    <property type="entry name" value="ATP-grasp fold, B domain"/>
    <property type="match status" value="1"/>
</dbReference>
<evidence type="ECO:0000256" key="3">
    <source>
        <dbReference type="ARBA" id="ARBA00022741"/>
    </source>
</evidence>
<dbReference type="PANTHER" id="PTHR11405">
    <property type="entry name" value="CARBAMOYLTRANSFERASE FAMILY MEMBER"/>
    <property type="match status" value="1"/>
</dbReference>
<name>A0A0B8QS00_9VIBR</name>
<dbReference type="SUPFAM" id="SSF52440">
    <property type="entry name" value="PreATP-grasp domain"/>
    <property type="match status" value="1"/>
</dbReference>
<evidence type="ECO:0000256" key="2">
    <source>
        <dbReference type="ARBA" id="ARBA00022598"/>
    </source>
</evidence>
<dbReference type="GO" id="GO:0046872">
    <property type="term" value="F:metal ion binding"/>
    <property type="evidence" value="ECO:0007669"/>
    <property type="project" value="InterPro"/>
</dbReference>
<evidence type="ECO:0000256" key="1">
    <source>
        <dbReference type="ARBA" id="ARBA00009799"/>
    </source>
</evidence>
<sequence>MGGQTALNCALDLEKHGVLEEFGVEMIGATADAIDKAEDRSRFDKAMKSIGLECPRADTAKTMEEAYAVLDMVGFPCIIRPSFTMGGTGGGIAYNKEEFEEICRRGLDLSPTNELLIDESLIGWKEYEMEVVRDKADNCIIVCSIENFDLWVSTLVTQSLLRLHRR</sequence>
<evidence type="ECO:0000256" key="4">
    <source>
        <dbReference type="ARBA" id="ARBA00022840"/>
    </source>
</evidence>
<dbReference type="SUPFAM" id="SSF56059">
    <property type="entry name" value="Glutathione synthetase ATP-binding domain-like"/>
    <property type="match status" value="1"/>
</dbReference>
<evidence type="ECO:0000259" key="8">
    <source>
        <dbReference type="PROSITE" id="PS50975"/>
    </source>
</evidence>
<evidence type="ECO:0000256" key="5">
    <source>
        <dbReference type="ARBA" id="ARBA00044063"/>
    </source>
</evidence>
<comment type="caution">
    <text evidence="9">The sequence shown here is derived from an EMBL/GenBank/DDBJ whole genome shotgun (WGS) entry which is preliminary data.</text>
</comment>
<evidence type="ECO:0000256" key="6">
    <source>
        <dbReference type="ARBA" id="ARBA00047359"/>
    </source>
</evidence>
<dbReference type="PRINTS" id="PR00098">
    <property type="entry name" value="CPSASE"/>
</dbReference>
<evidence type="ECO:0000313" key="9">
    <source>
        <dbReference type="EMBL" id="GAM77019.1"/>
    </source>
</evidence>
<dbReference type="InterPro" id="IPR011761">
    <property type="entry name" value="ATP-grasp"/>
</dbReference>
<dbReference type="Pfam" id="PF02786">
    <property type="entry name" value="CPSase_L_D2"/>
    <property type="match status" value="1"/>
</dbReference>
<feature type="domain" description="ATP-grasp" evidence="8">
    <location>
        <begin position="44"/>
        <end position="135"/>
    </location>
</feature>
<accession>A0A0B8QS00</accession>
<dbReference type="EMBL" id="BBSC01000007">
    <property type="protein sequence ID" value="GAM77019.1"/>
    <property type="molecule type" value="Genomic_DNA"/>
</dbReference>
<dbReference type="STRING" id="1481914.JCM19241_5915"/>
<dbReference type="GO" id="GO:0005737">
    <property type="term" value="C:cytoplasm"/>
    <property type="evidence" value="ECO:0007669"/>
    <property type="project" value="TreeGrafter"/>
</dbReference>
<organism evidence="9 10">
    <name type="scientific">Vibrio ishigakensis</name>
    <dbReference type="NCBI Taxonomy" id="1481914"/>
    <lineage>
        <taxon>Bacteria</taxon>
        <taxon>Pseudomonadati</taxon>
        <taxon>Pseudomonadota</taxon>
        <taxon>Gammaproteobacteria</taxon>
        <taxon>Vibrionales</taxon>
        <taxon>Vibrionaceae</taxon>
        <taxon>Vibrio</taxon>
    </lineage>
</organism>
<dbReference type="GO" id="GO:0006541">
    <property type="term" value="P:glutamine metabolic process"/>
    <property type="evidence" value="ECO:0007669"/>
    <property type="project" value="TreeGrafter"/>
</dbReference>
<comment type="catalytic activity">
    <reaction evidence="6">
        <text>hydrogencarbonate + NH4(+) + 2 ATP = carbamoyl phosphate + 2 ADP + phosphate + 2 H(+)</text>
        <dbReference type="Rhea" id="RHEA:18029"/>
        <dbReference type="ChEBI" id="CHEBI:15378"/>
        <dbReference type="ChEBI" id="CHEBI:17544"/>
        <dbReference type="ChEBI" id="CHEBI:28938"/>
        <dbReference type="ChEBI" id="CHEBI:30616"/>
        <dbReference type="ChEBI" id="CHEBI:43474"/>
        <dbReference type="ChEBI" id="CHEBI:58228"/>
        <dbReference type="ChEBI" id="CHEBI:456216"/>
        <dbReference type="EC" id="6.3.4.16"/>
    </reaction>
</comment>
<comment type="similarity">
    <text evidence="1">Belongs to the CarB family.</text>
</comment>
<dbReference type="PROSITE" id="PS50975">
    <property type="entry name" value="ATP_GRASP"/>
    <property type="match status" value="1"/>
</dbReference>
<proteinExistence type="inferred from homology"/>
<dbReference type="Proteomes" id="UP000031666">
    <property type="component" value="Unassembled WGS sequence"/>
</dbReference>
<dbReference type="GO" id="GO:0005524">
    <property type="term" value="F:ATP binding"/>
    <property type="evidence" value="ECO:0007669"/>
    <property type="project" value="UniProtKB-UniRule"/>
</dbReference>
<dbReference type="InterPro" id="IPR005479">
    <property type="entry name" value="CPAse_ATP-bd"/>
</dbReference>
<keyword evidence="2 9" id="KW-0436">Ligase</keyword>
<dbReference type="InterPro" id="IPR016185">
    <property type="entry name" value="PreATP-grasp_dom_sf"/>
</dbReference>
<dbReference type="GO" id="GO:0004088">
    <property type="term" value="F:carbamoyl-phosphate synthase (glutamine-hydrolyzing) activity"/>
    <property type="evidence" value="ECO:0007669"/>
    <property type="project" value="TreeGrafter"/>
</dbReference>
<dbReference type="AlphaFoldDB" id="A0A0B8QS00"/>
<gene>
    <name evidence="9" type="ORF">JCM19241_5915</name>
</gene>
<protein>
    <recommendedName>
        <fullName evidence="5">carbamoyl-phosphate synthase (ammonia)</fullName>
        <ecNumber evidence="5">6.3.4.16</ecNumber>
    </recommendedName>
</protein>
<dbReference type="GO" id="GO:0004087">
    <property type="term" value="F:carbamoyl-phosphate synthase (ammonia) activity"/>
    <property type="evidence" value="ECO:0007669"/>
    <property type="project" value="UniProtKB-EC"/>
</dbReference>
<reference evidence="9 10" key="2">
    <citation type="submission" date="2015-01" db="EMBL/GenBank/DDBJ databases">
        <authorList>
            <consortium name="NBRP consortium"/>
            <person name="Sawabe T."/>
            <person name="Meirelles P."/>
            <person name="Feng G."/>
            <person name="Sayaka M."/>
            <person name="Hattori M."/>
            <person name="Ohkuma M."/>
        </authorList>
    </citation>
    <scope>NUCLEOTIDE SEQUENCE [LARGE SCALE GENOMIC DNA]</scope>
    <source>
        <strain evidence="10">JCM 19241</strain>
    </source>
</reference>
<keyword evidence="3 7" id="KW-0547">Nucleotide-binding</keyword>
<evidence type="ECO:0000313" key="10">
    <source>
        <dbReference type="Proteomes" id="UP000031666"/>
    </source>
</evidence>
<keyword evidence="4 7" id="KW-0067">ATP-binding</keyword>
<dbReference type="InterPro" id="IPR058047">
    <property type="entry name" value="CPSase_preATP-grasp"/>
</dbReference>
<reference evidence="9 10" key="1">
    <citation type="submission" date="2015-01" db="EMBL/GenBank/DDBJ databases">
        <title>Vibrio sp. C94 JCM 19241 whole genome shotgun sequence.</title>
        <authorList>
            <person name="Sawabe T."/>
            <person name="Meirelles P."/>
            <person name="Feng G."/>
            <person name="Sayaka M."/>
            <person name="Hattori M."/>
            <person name="Ohkuma M."/>
        </authorList>
    </citation>
    <scope>NUCLEOTIDE SEQUENCE [LARGE SCALE GENOMIC DNA]</scope>
    <source>
        <strain evidence="10">JCM 19241</strain>
    </source>
</reference>
<dbReference type="PROSITE" id="PS00866">
    <property type="entry name" value="CPSASE_1"/>
    <property type="match status" value="1"/>
</dbReference>
<dbReference type="EC" id="6.3.4.16" evidence="5"/>